<evidence type="ECO:0000256" key="4">
    <source>
        <dbReference type="ARBA" id="ARBA00023242"/>
    </source>
</evidence>
<dbReference type="Pfam" id="PF00046">
    <property type="entry name" value="Homeodomain"/>
    <property type="match status" value="1"/>
</dbReference>
<evidence type="ECO:0000256" key="1">
    <source>
        <dbReference type="ARBA" id="ARBA00004123"/>
    </source>
</evidence>
<dbReference type="CDD" id="cd00086">
    <property type="entry name" value="homeodomain"/>
    <property type="match status" value="1"/>
</dbReference>
<dbReference type="InterPro" id="IPR001356">
    <property type="entry name" value="HD"/>
</dbReference>
<evidence type="ECO:0000313" key="10">
    <source>
        <dbReference type="Proteomes" id="UP001515500"/>
    </source>
</evidence>
<evidence type="ECO:0000256" key="6">
    <source>
        <dbReference type="RuleBase" id="RU000682"/>
    </source>
</evidence>
<dbReference type="RefSeq" id="XP_039142918.1">
    <property type="nucleotide sequence ID" value="XM_039286984.1"/>
</dbReference>
<evidence type="ECO:0000256" key="8">
    <source>
        <dbReference type="SAM" id="SignalP"/>
    </source>
</evidence>
<evidence type="ECO:0000256" key="2">
    <source>
        <dbReference type="ARBA" id="ARBA00023125"/>
    </source>
</evidence>
<evidence type="ECO:0000259" key="9">
    <source>
        <dbReference type="PROSITE" id="PS50071"/>
    </source>
</evidence>
<dbReference type="AlphaFoldDB" id="A0AB40CUS2"/>
<dbReference type="SUPFAM" id="SSF46689">
    <property type="entry name" value="Homeodomain-like"/>
    <property type="match status" value="1"/>
</dbReference>
<evidence type="ECO:0000256" key="7">
    <source>
        <dbReference type="SAM" id="MobiDB-lite"/>
    </source>
</evidence>
<dbReference type="GO" id="GO:0005634">
    <property type="term" value="C:nucleus"/>
    <property type="evidence" value="ECO:0007669"/>
    <property type="project" value="UniProtKB-SubCell"/>
</dbReference>
<feature type="region of interest" description="Disordered" evidence="7">
    <location>
        <begin position="140"/>
        <end position="177"/>
    </location>
</feature>
<keyword evidence="8" id="KW-0732">Signal</keyword>
<dbReference type="GO" id="GO:0000981">
    <property type="term" value="F:DNA-binding transcription factor activity, RNA polymerase II-specific"/>
    <property type="evidence" value="ECO:0007669"/>
    <property type="project" value="TreeGrafter"/>
</dbReference>
<evidence type="ECO:0000313" key="11">
    <source>
        <dbReference type="RefSeq" id="XP_039142918.1"/>
    </source>
</evidence>
<keyword evidence="4 5" id="KW-0539">Nucleus</keyword>
<dbReference type="InterPro" id="IPR009057">
    <property type="entry name" value="Homeodomain-like_sf"/>
</dbReference>
<dbReference type="GO" id="GO:0003677">
    <property type="term" value="F:DNA binding"/>
    <property type="evidence" value="ECO:0007669"/>
    <property type="project" value="UniProtKB-UniRule"/>
</dbReference>
<dbReference type="GeneID" id="120280211"/>
<evidence type="ECO:0000256" key="5">
    <source>
        <dbReference type="PROSITE-ProRule" id="PRU00108"/>
    </source>
</evidence>
<keyword evidence="2 5" id="KW-0238">DNA-binding</keyword>
<accession>A0AB40CUS2</accession>
<feature type="signal peptide" evidence="8">
    <location>
        <begin position="1"/>
        <end position="18"/>
    </location>
</feature>
<keyword evidence="3 5" id="KW-0371">Homeobox</keyword>
<gene>
    <name evidence="11" type="primary">LOC120280211</name>
</gene>
<comment type="subcellular location">
    <subcellularLocation>
        <location evidence="1 5 6">Nucleus</location>
    </subcellularLocation>
</comment>
<proteinExistence type="predicted"/>
<keyword evidence="11" id="KW-0575">Peroxidase</keyword>
<feature type="chain" id="PRO_5044275286" evidence="8">
    <location>
        <begin position="19"/>
        <end position="347"/>
    </location>
</feature>
<keyword evidence="10" id="KW-1185">Reference proteome</keyword>
<organism evidence="10 11">
    <name type="scientific">Dioscorea cayennensis subsp. rotundata</name>
    <name type="common">White Guinea yam</name>
    <name type="synonym">Dioscorea rotundata</name>
    <dbReference type="NCBI Taxonomy" id="55577"/>
    <lineage>
        <taxon>Eukaryota</taxon>
        <taxon>Viridiplantae</taxon>
        <taxon>Streptophyta</taxon>
        <taxon>Embryophyta</taxon>
        <taxon>Tracheophyta</taxon>
        <taxon>Spermatophyta</taxon>
        <taxon>Magnoliopsida</taxon>
        <taxon>Liliopsida</taxon>
        <taxon>Dioscoreales</taxon>
        <taxon>Dioscoreaceae</taxon>
        <taxon>Dioscorea</taxon>
    </lineage>
</organism>
<dbReference type="PROSITE" id="PS50071">
    <property type="entry name" value="HOMEOBOX_2"/>
    <property type="match status" value="1"/>
</dbReference>
<dbReference type="PANTHER" id="PTHR15467">
    <property type="entry name" value="ZINC-FINGERS AND HOMEOBOXES RELATED"/>
    <property type="match status" value="1"/>
</dbReference>
<feature type="domain" description="Homeobox" evidence="9">
    <location>
        <begin position="276"/>
        <end position="336"/>
    </location>
</feature>
<dbReference type="GO" id="GO:0004601">
    <property type="term" value="F:peroxidase activity"/>
    <property type="evidence" value="ECO:0007669"/>
    <property type="project" value="UniProtKB-KW"/>
</dbReference>
<dbReference type="PANTHER" id="PTHR15467:SF9">
    <property type="entry name" value="HOMEOBOX DOMAIN-CONTAINING PROTEIN"/>
    <property type="match status" value="1"/>
</dbReference>
<dbReference type="SMART" id="SM00389">
    <property type="entry name" value="HOX"/>
    <property type="match status" value="1"/>
</dbReference>
<reference evidence="11" key="1">
    <citation type="submission" date="2025-08" db="UniProtKB">
        <authorList>
            <consortium name="RefSeq"/>
        </authorList>
    </citation>
    <scope>IDENTIFICATION</scope>
</reference>
<name>A0AB40CUS2_DIOCR</name>
<protein>
    <submittedName>
        <fullName evidence="11">Protein OVEREXPRESSOR OF CATIONIC PEROXIDASE 3</fullName>
    </submittedName>
</protein>
<evidence type="ECO:0000256" key="3">
    <source>
        <dbReference type="ARBA" id="ARBA00023155"/>
    </source>
</evidence>
<dbReference type="Proteomes" id="UP001515500">
    <property type="component" value="Chromosome 17"/>
</dbReference>
<keyword evidence="11" id="KW-0560">Oxidoreductase</keyword>
<feature type="DNA-binding region" description="Homeobox" evidence="5">
    <location>
        <begin position="278"/>
        <end position="337"/>
    </location>
</feature>
<sequence>MVLMVASTSLLPLRPALSSYSNPNGRKPSESRIFFSVALKPSLLMLQAPPCGFSAMVFARRSKTSSRTFETECSKSKAKVEVDEGDGDGEEGELDEDAFEALFSQLEEDLKNDGMLDDDFDDEITEEDLAKLEKEFADALGIGGGDDDDDDASSEVSPTDADRMDEQEEEETRPKLKNWQVRRLAHALKIGRRKTSIKNLSAELGLDRAFVLELLRDPPANILLVSSSLPDKITETQNEPEPEPEIKMETVEVSPAAEMHVAKREPEIKEPVHVMQTRWFMQKRLKKVQVETLERVYLRTKRPTNSMINSIVHMTNLPWKRVVKWFEDKRLQDGIPEQRVPYRRSRA</sequence>
<dbReference type="Gene3D" id="1.10.10.60">
    <property type="entry name" value="Homeodomain-like"/>
    <property type="match status" value="1"/>
</dbReference>